<dbReference type="InterPro" id="IPR036188">
    <property type="entry name" value="FAD/NAD-bd_sf"/>
</dbReference>
<evidence type="ECO:0000313" key="18">
    <source>
        <dbReference type="Proteomes" id="UP000823824"/>
    </source>
</evidence>
<comment type="similarity">
    <text evidence="1 14">Belongs to the class-I pyridine nucleotide-disulfide oxidoreductase family.</text>
</comment>
<keyword evidence="5 12" id="KW-0274">FAD</keyword>
<dbReference type="InterPro" id="IPR001100">
    <property type="entry name" value="Pyr_nuc-diS_OxRdtase"/>
</dbReference>
<feature type="binding site" evidence="12">
    <location>
        <position position="264"/>
    </location>
    <ligand>
        <name>NAD(+)</name>
        <dbReference type="ChEBI" id="CHEBI:57540"/>
    </ligand>
</feature>
<dbReference type="Gene3D" id="3.30.390.30">
    <property type="match status" value="1"/>
</dbReference>
<keyword evidence="9 14" id="KW-0676">Redox-active center</keyword>
<evidence type="ECO:0000259" key="15">
    <source>
        <dbReference type="Pfam" id="PF02852"/>
    </source>
</evidence>
<comment type="cofactor">
    <cofactor evidence="12 14">
        <name>FAD</name>
        <dbReference type="ChEBI" id="CHEBI:57692"/>
    </cofactor>
    <text evidence="12 14">Binds 1 FAD per subunit.</text>
</comment>
<feature type="disulfide bond" description="Redox-active" evidence="13">
    <location>
        <begin position="41"/>
        <end position="46"/>
    </location>
</feature>
<proteinExistence type="inferred from homology"/>
<dbReference type="InterPro" id="IPR016156">
    <property type="entry name" value="FAD/NAD-linked_Rdtase_dimer_sf"/>
</dbReference>
<sequence>MQKFDAIVVGGGPGGYECAIRLSQNGLNTALVEEAELGGTCLNRGCIPTKTLLHSSDVYYEAKNGAPFGVSADNVAFDYAKIIERKNAVSKQLSNGVAFLEKSHGVTVFADHATLTDRRTVHLAGGEDLTCDHLIVATGSSPACIPIPGVDLPGVVDSTGLLNQTRCPKHIIIVGGGVIGVEFATFFCRLGVPVTIVEMLDRLLGPLDKDVTSFVEAELKSCGVELVLGVKVESIEEGLKVHYASVKDGAKGTVEGDVVLMAGGRAPNTQGIGLDTIGVRMDRKGFVEVDGLCRTNVPGVYAIGDINGKMQLAHVASAQGLLVADHIAGKPCRQLNYNRIPSCVYCNPETAMVGLTEEQAQATGRDVGVGTFSLSGNGKALTMGENKGFAKFVYDKATDEILGFHVIGPRATDLAAEVAAVMECEGTVAEIGRTVHPHPTVSEAVMEAAHVCHGTCVNAPKPRK</sequence>
<evidence type="ECO:0000256" key="11">
    <source>
        <dbReference type="PIRSR" id="PIRSR000350-2"/>
    </source>
</evidence>
<keyword evidence="8" id="KW-1015">Disulfide bond</keyword>
<keyword evidence="12" id="KW-0547">Nucleotide-binding</keyword>
<evidence type="ECO:0000256" key="1">
    <source>
        <dbReference type="ARBA" id="ARBA00007532"/>
    </source>
</evidence>
<evidence type="ECO:0000313" key="17">
    <source>
        <dbReference type="EMBL" id="HJB13986.1"/>
    </source>
</evidence>
<evidence type="ECO:0000256" key="9">
    <source>
        <dbReference type="ARBA" id="ARBA00023284"/>
    </source>
</evidence>
<dbReference type="InterPro" id="IPR004099">
    <property type="entry name" value="Pyr_nucl-diS_OxRdtase_dimer"/>
</dbReference>
<dbReference type="InterPro" id="IPR006258">
    <property type="entry name" value="Lipoamide_DH"/>
</dbReference>
<comment type="caution">
    <text evidence="17">The sequence shown here is derived from an EMBL/GenBank/DDBJ whole genome shotgun (WGS) entry which is preliminary data.</text>
</comment>
<name>A0A9D2RSQ6_9FIRM</name>
<dbReference type="EC" id="1.8.1.4" evidence="2 14"/>
<feature type="binding site" evidence="12">
    <location>
        <position position="50"/>
    </location>
    <ligand>
        <name>FAD</name>
        <dbReference type="ChEBI" id="CHEBI:57692"/>
    </ligand>
</feature>
<dbReference type="PANTHER" id="PTHR22912:SF151">
    <property type="entry name" value="DIHYDROLIPOYL DEHYDROGENASE, MITOCHONDRIAL"/>
    <property type="match status" value="1"/>
</dbReference>
<dbReference type="PROSITE" id="PS00076">
    <property type="entry name" value="PYRIDINE_REDOX_1"/>
    <property type="match status" value="1"/>
</dbReference>
<dbReference type="SUPFAM" id="SSF55424">
    <property type="entry name" value="FAD/NAD-linked reductases, dimerisation (C-terminal) domain"/>
    <property type="match status" value="1"/>
</dbReference>
<dbReference type="Pfam" id="PF02852">
    <property type="entry name" value="Pyr_redox_dim"/>
    <property type="match status" value="1"/>
</dbReference>
<evidence type="ECO:0000259" key="16">
    <source>
        <dbReference type="Pfam" id="PF07992"/>
    </source>
</evidence>
<evidence type="ECO:0000256" key="7">
    <source>
        <dbReference type="ARBA" id="ARBA00023027"/>
    </source>
</evidence>
<dbReference type="PIRSF" id="PIRSF000350">
    <property type="entry name" value="Mercury_reductase_MerA"/>
    <property type="match status" value="1"/>
</dbReference>
<evidence type="ECO:0000256" key="4">
    <source>
        <dbReference type="ARBA" id="ARBA00022630"/>
    </source>
</evidence>
<feature type="binding site" evidence="12">
    <location>
        <begin position="138"/>
        <end position="140"/>
    </location>
    <ligand>
        <name>FAD</name>
        <dbReference type="ChEBI" id="CHEBI:57692"/>
    </ligand>
</feature>
<evidence type="ECO:0000256" key="6">
    <source>
        <dbReference type="ARBA" id="ARBA00023002"/>
    </source>
</evidence>
<feature type="binding site" evidence="12">
    <location>
        <position position="305"/>
    </location>
    <ligand>
        <name>NAD(+)</name>
        <dbReference type="ChEBI" id="CHEBI:57540"/>
    </ligand>
</feature>
<feature type="binding site" evidence="12">
    <location>
        <begin position="175"/>
        <end position="182"/>
    </location>
    <ligand>
        <name>NAD(+)</name>
        <dbReference type="ChEBI" id="CHEBI:57540"/>
    </ligand>
</feature>
<organism evidence="17 18">
    <name type="scientific">Candidatus Oscillibacter excrementigallinarum</name>
    <dbReference type="NCBI Taxonomy" id="2838716"/>
    <lineage>
        <taxon>Bacteria</taxon>
        <taxon>Bacillati</taxon>
        <taxon>Bacillota</taxon>
        <taxon>Clostridia</taxon>
        <taxon>Eubacteriales</taxon>
        <taxon>Oscillospiraceae</taxon>
        <taxon>Oscillibacter</taxon>
    </lineage>
</organism>
<dbReference type="EMBL" id="DWZJ01000088">
    <property type="protein sequence ID" value="HJB13986.1"/>
    <property type="molecule type" value="Genomic_DNA"/>
</dbReference>
<dbReference type="Gene3D" id="3.50.50.60">
    <property type="entry name" value="FAD/NAD(P)-binding domain"/>
    <property type="match status" value="2"/>
</dbReference>
<dbReference type="Proteomes" id="UP000823824">
    <property type="component" value="Unassembled WGS sequence"/>
</dbReference>
<reference evidence="17" key="1">
    <citation type="journal article" date="2021" name="PeerJ">
        <title>Extensive microbial diversity within the chicken gut microbiome revealed by metagenomics and culture.</title>
        <authorList>
            <person name="Gilroy R."/>
            <person name="Ravi A."/>
            <person name="Getino M."/>
            <person name="Pursley I."/>
            <person name="Horton D.L."/>
            <person name="Alikhan N.F."/>
            <person name="Baker D."/>
            <person name="Gharbi K."/>
            <person name="Hall N."/>
            <person name="Watson M."/>
            <person name="Adriaenssens E.M."/>
            <person name="Foster-Nyarko E."/>
            <person name="Jarju S."/>
            <person name="Secka A."/>
            <person name="Antonio M."/>
            <person name="Oren A."/>
            <person name="Chaudhuri R.R."/>
            <person name="La Ragione R."/>
            <person name="Hildebrand F."/>
            <person name="Pallen M.J."/>
        </authorList>
    </citation>
    <scope>NUCLEOTIDE SEQUENCE</scope>
    <source>
        <strain evidence="17">ChiBcec18-1249</strain>
    </source>
</reference>
<dbReference type="FunFam" id="3.30.390.30:FF:000001">
    <property type="entry name" value="Dihydrolipoyl dehydrogenase"/>
    <property type="match status" value="1"/>
</dbReference>
<evidence type="ECO:0000256" key="14">
    <source>
        <dbReference type="RuleBase" id="RU003692"/>
    </source>
</evidence>
<feature type="domain" description="Pyridine nucleotide-disulphide oxidoreductase dimerisation" evidence="15">
    <location>
        <begin position="340"/>
        <end position="449"/>
    </location>
</feature>
<dbReference type="GO" id="GO:0004148">
    <property type="term" value="F:dihydrolipoyl dehydrogenase (NADH) activity"/>
    <property type="evidence" value="ECO:0007669"/>
    <property type="project" value="UniProtKB-EC"/>
</dbReference>
<accession>A0A9D2RSQ6</accession>
<dbReference type="PRINTS" id="PR00368">
    <property type="entry name" value="FADPNR"/>
</dbReference>
<keyword evidence="4 14" id="KW-0285">Flavoprotein</keyword>
<dbReference type="PRINTS" id="PR00411">
    <property type="entry name" value="PNDRDTASEI"/>
</dbReference>
<dbReference type="PANTHER" id="PTHR22912">
    <property type="entry name" value="DISULFIDE OXIDOREDUCTASE"/>
    <property type="match status" value="1"/>
</dbReference>
<dbReference type="AlphaFoldDB" id="A0A9D2RSQ6"/>
<evidence type="ECO:0000256" key="5">
    <source>
        <dbReference type="ARBA" id="ARBA00022827"/>
    </source>
</evidence>
<evidence type="ECO:0000256" key="8">
    <source>
        <dbReference type="ARBA" id="ARBA00023157"/>
    </source>
</evidence>
<gene>
    <name evidence="17" type="primary">lpdA</name>
    <name evidence="17" type="ORF">H9787_09790</name>
</gene>
<protein>
    <recommendedName>
        <fullName evidence="3 14">Dihydrolipoyl dehydrogenase</fullName>
        <ecNumber evidence="2 14">1.8.1.4</ecNumber>
    </recommendedName>
</protein>
<dbReference type="GO" id="GO:0050660">
    <property type="term" value="F:flavin adenine dinucleotide binding"/>
    <property type="evidence" value="ECO:0007669"/>
    <property type="project" value="InterPro"/>
</dbReference>
<evidence type="ECO:0000256" key="10">
    <source>
        <dbReference type="ARBA" id="ARBA00049187"/>
    </source>
</evidence>
<keyword evidence="7 12" id="KW-0520">NAD</keyword>
<evidence type="ECO:0000256" key="13">
    <source>
        <dbReference type="PIRSR" id="PIRSR000350-4"/>
    </source>
</evidence>
<dbReference type="InterPro" id="IPR023753">
    <property type="entry name" value="FAD/NAD-binding_dom"/>
</dbReference>
<dbReference type="NCBIfam" id="TIGR01350">
    <property type="entry name" value="lipoamide_DH"/>
    <property type="match status" value="1"/>
</dbReference>
<dbReference type="InterPro" id="IPR012999">
    <property type="entry name" value="Pyr_OxRdtase_I_AS"/>
</dbReference>
<reference evidence="17" key="2">
    <citation type="submission" date="2021-04" db="EMBL/GenBank/DDBJ databases">
        <authorList>
            <person name="Gilroy R."/>
        </authorList>
    </citation>
    <scope>NUCLEOTIDE SEQUENCE</scope>
    <source>
        <strain evidence="17">ChiBcec18-1249</strain>
    </source>
</reference>
<comment type="catalytic activity">
    <reaction evidence="10 14">
        <text>N(6)-[(R)-dihydrolipoyl]-L-lysyl-[protein] + NAD(+) = N(6)-[(R)-lipoyl]-L-lysyl-[protein] + NADH + H(+)</text>
        <dbReference type="Rhea" id="RHEA:15045"/>
        <dbReference type="Rhea" id="RHEA-COMP:10474"/>
        <dbReference type="Rhea" id="RHEA-COMP:10475"/>
        <dbReference type="ChEBI" id="CHEBI:15378"/>
        <dbReference type="ChEBI" id="CHEBI:57540"/>
        <dbReference type="ChEBI" id="CHEBI:57945"/>
        <dbReference type="ChEBI" id="CHEBI:83099"/>
        <dbReference type="ChEBI" id="CHEBI:83100"/>
        <dbReference type="EC" id="1.8.1.4"/>
    </reaction>
</comment>
<keyword evidence="6 14" id="KW-0560">Oxidoreductase</keyword>
<dbReference type="Pfam" id="PF07992">
    <property type="entry name" value="Pyr_redox_2"/>
    <property type="match status" value="1"/>
</dbReference>
<dbReference type="SUPFAM" id="SSF51905">
    <property type="entry name" value="FAD/NAD(P)-binding domain"/>
    <property type="match status" value="1"/>
</dbReference>
<feature type="active site" description="Proton acceptor" evidence="11">
    <location>
        <position position="438"/>
    </location>
</feature>
<evidence type="ECO:0000256" key="3">
    <source>
        <dbReference type="ARBA" id="ARBA00016961"/>
    </source>
</evidence>
<evidence type="ECO:0000256" key="2">
    <source>
        <dbReference type="ARBA" id="ARBA00012608"/>
    </source>
</evidence>
<dbReference type="GO" id="GO:0006103">
    <property type="term" value="P:2-oxoglutarate metabolic process"/>
    <property type="evidence" value="ECO:0007669"/>
    <property type="project" value="TreeGrafter"/>
</dbReference>
<comment type="miscellaneous">
    <text evidence="14">The active site is a redox-active disulfide bond.</text>
</comment>
<feature type="domain" description="FAD/NAD(P)-binding" evidence="16">
    <location>
        <begin position="5"/>
        <end position="320"/>
    </location>
</feature>
<evidence type="ECO:0000256" key="12">
    <source>
        <dbReference type="PIRSR" id="PIRSR000350-3"/>
    </source>
</evidence>
<feature type="binding site" evidence="12">
    <location>
        <position position="198"/>
    </location>
    <ligand>
        <name>NAD(+)</name>
        <dbReference type="ChEBI" id="CHEBI:57540"/>
    </ligand>
</feature>
<dbReference type="InterPro" id="IPR050151">
    <property type="entry name" value="Class-I_Pyr_Nuc-Dis_Oxidored"/>
</dbReference>
<dbReference type="GO" id="GO:0005737">
    <property type="term" value="C:cytoplasm"/>
    <property type="evidence" value="ECO:0007669"/>
    <property type="project" value="UniProtKB-ARBA"/>
</dbReference>